<dbReference type="InterPro" id="IPR036291">
    <property type="entry name" value="NAD(P)-bd_dom_sf"/>
</dbReference>
<evidence type="ECO:0000313" key="2">
    <source>
        <dbReference type="EnsemblMetazoa" id="CLYHEMP012772.1"/>
    </source>
</evidence>
<name>A0A7M5WT67_9CNID</name>
<dbReference type="AlphaFoldDB" id="A0A7M5WT67"/>
<evidence type="ECO:0000313" key="3">
    <source>
        <dbReference type="Proteomes" id="UP000594262"/>
    </source>
</evidence>
<dbReference type="Proteomes" id="UP000594262">
    <property type="component" value="Unplaced"/>
</dbReference>
<keyword evidence="1" id="KW-0560">Oxidoreductase</keyword>
<dbReference type="GeneID" id="136824583"/>
<dbReference type="GO" id="GO:0008670">
    <property type="term" value="F:2,4-dienoyl-CoA reductase (NADPH) activity"/>
    <property type="evidence" value="ECO:0007669"/>
    <property type="project" value="TreeGrafter"/>
</dbReference>
<dbReference type="PANTHER" id="PTHR43658">
    <property type="entry name" value="SHORT-CHAIN DEHYDROGENASE/REDUCTASE"/>
    <property type="match status" value="1"/>
</dbReference>
<sequence>MNKTSRLLGKLAQASTTTTSVREMNKFPPVTTPMLPPKSFDGKVALITGGGTGLGKGMATMLSRLGATVAIAARRLPVLEATANEIMNETGSTVLPIKMDVRDPEAVKAAIDHLEQAHGLPNIVINNAAGNFISPFERLSPNAFKTIVDIVLNGTANVTLDVGKRLIKAGQGANFLAITTWYAEMGSGYVVPSACAKSGVEAMTKSLSSEWAKYGMRMNIIAPGPFETEGAFKRLDPTGEFTAQGKKKIPVKRFGEIEELANLAAYMVSDYSSFLNGEIITFDGGEKRAYSGNFNGLDMVPQEQWDMLENMIRTTNKKSKL</sequence>
<dbReference type="GO" id="GO:0005739">
    <property type="term" value="C:mitochondrion"/>
    <property type="evidence" value="ECO:0007669"/>
    <property type="project" value="TreeGrafter"/>
</dbReference>
<dbReference type="GO" id="GO:0006635">
    <property type="term" value="P:fatty acid beta-oxidation"/>
    <property type="evidence" value="ECO:0007669"/>
    <property type="project" value="TreeGrafter"/>
</dbReference>
<protein>
    <recommendedName>
        <fullName evidence="4">2,4-dienoyl-CoA reductase, mitochondrial</fullName>
    </recommendedName>
</protein>
<dbReference type="PRINTS" id="PR00081">
    <property type="entry name" value="GDHRDH"/>
</dbReference>
<evidence type="ECO:0008006" key="4">
    <source>
        <dbReference type="Google" id="ProtNLM"/>
    </source>
</evidence>
<evidence type="ECO:0000256" key="1">
    <source>
        <dbReference type="ARBA" id="ARBA00023002"/>
    </source>
</evidence>
<organism evidence="2 3">
    <name type="scientific">Clytia hemisphaerica</name>
    <dbReference type="NCBI Taxonomy" id="252671"/>
    <lineage>
        <taxon>Eukaryota</taxon>
        <taxon>Metazoa</taxon>
        <taxon>Cnidaria</taxon>
        <taxon>Hydrozoa</taxon>
        <taxon>Hydroidolina</taxon>
        <taxon>Leptothecata</taxon>
        <taxon>Obeliida</taxon>
        <taxon>Clytiidae</taxon>
        <taxon>Clytia</taxon>
    </lineage>
</organism>
<dbReference type="PANTHER" id="PTHR43658:SF8">
    <property type="entry name" value="17-BETA-HYDROXYSTEROID DEHYDROGENASE 14-RELATED"/>
    <property type="match status" value="1"/>
</dbReference>
<dbReference type="OrthoDB" id="1888931at2759"/>
<reference evidence="2" key="1">
    <citation type="submission" date="2021-01" db="UniProtKB">
        <authorList>
            <consortium name="EnsemblMetazoa"/>
        </authorList>
    </citation>
    <scope>IDENTIFICATION</scope>
</reference>
<keyword evidence="3" id="KW-1185">Reference proteome</keyword>
<dbReference type="Pfam" id="PF13561">
    <property type="entry name" value="adh_short_C2"/>
    <property type="match status" value="1"/>
</dbReference>
<dbReference type="Gene3D" id="3.40.50.720">
    <property type="entry name" value="NAD(P)-binding Rossmann-like Domain"/>
    <property type="match status" value="1"/>
</dbReference>
<dbReference type="CDD" id="cd05369">
    <property type="entry name" value="TER_DECR_SDR_a"/>
    <property type="match status" value="1"/>
</dbReference>
<dbReference type="RefSeq" id="XP_066936667.1">
    <property type="nucleotide sequence ID" value="XM_067080566.1"/>
</dbReference>
<proteinExistence type="predicted"/>
<dbReference type="InterPro" id="IPR002347">
    <property type="entry name" value="SDR_fam"/>
</dbReference>
<dbReference type="SUPFAM" id="SSF51735">
    <property type="entry name" value="NAD(P)-binding Rossmann-fold domains"/>
    <property type="match status" value="1"/>
</dbReference>
<accession>A0A7M5WT67</accession>
<dbReference type="EnsemblMetazoa" id="CLYHEMT012772.1">
    <property type="protein sequence ID" value="CLYHEMP012772.1"/>
    <property type="gene ID" value="CLYHEMG012772"/>
</dbReference>